<protein>
    <submittedName>
        <fullName evidence="1">Uncharacterized protein</fullName>
    </submittedName>
</protein>
<proteinExistence type="predicted"/>
<sequence>MGLDLLLLIKLRDLLLLRLVQLIIKFEDL</sequence>
<evidence type="ECO:0000313" key="1">
    <source>
        <dbReference type="EMBL" id="KUM49655.1"/>
    </source>
</evidence>
<gene>
    <name evidence="1" type="ORF">ABT39_MTgene2881</name>
</gene>
<name>A0A117NIC3_PICGL</name>
<reference evidence="1" key="1">
    <citation type="journal article" date="2015" name="Genome Biol. Evol.">
        <title>Organellar Genomes of White Spruce (Picea glauca): Assembly and Annotation.</title>
        <authorList>
            <person name="Jackman S.D."/>
            <person name="Warren R.L."/>
            <person name="Gibb E.A."/>
            <person name="Vandervalk B.P."/>
            <person name="Mohamadi H."/>
            <person name="Chu J."/>
            <person name="Raymond A."/>
            <person name="Pleasance S."/>
            <person name="Coope R."/>
            <person name="Wildung M.R."/>
            <person name="Ritland C.E."/>
            <person name="Bousquet J."/>
            <person name="Jones S.J."/>
            <person name="Bohlmann J."/>
            <person name="Birol I."/>
        </authorList>
    </citation>
    <scope>NUCLEOTIDE SEQUENCE [LARGE SCALE GENOMIC DNA]</scope>
    <source>
        <tissue evidence="1">Flushing bud</tissue>
    </source>
</reference>
<dbReference type="AlphaFoldDB" id="A0A117NIC3"/>
<comment type="caution">
    <text evidence="1">The sequence shown here is derived from an EMBL/GenBank/DDBJ whole genome shotgun (WGS) entry which is preliminary data.</text>
</comment>
<geneLocation type="mitochondrion" evidence="1"/>
<dbReference type="EMBL" id="LKAM01000002">
    <property type="protein sequence ID" value="KUM49655.1"/>
    <property type="molecule type" value="Genomic_DNA"/>
</dbReference>
<accession>A0A117NIC3</accession>
<organism evidence="1">
    <name type="scientific">Picea glauca</name>
    <name type="common">White spruce</name>
    <name type="synonym">Pinus glauca</name>
    <dbReference type="NCBI Taxonomy" id="3330"/>
    <lineage>
        <taxon>Eukaryota</taxon>
        <taxon>Viridiplantae</taxon>
        <taxon>Streptophyta</taxon>
        <taxon>Embryophyta</taxon>
        <taxon>Tracheophyta</taxon>
        <taxon>Spermatophyta</taxon>
        <taxon>Pinopsida</taxon>
        <taxon>Pinidae</taxon>
        <taxon>Conifers I</taxon>
        <taxon>Pinales</taxon>
        <taxon>Pinaceae</taxon>
        <taxon>Picea</taxon>
    </lineage>
</organism>
<keyword evidence="1" id="KW-0496">Mitochondrion</keyword>